<dbReference type="EMBL" id="JAUKUA010000004">
    <property type="protein sequence ID" value="KAK0714797.1"/>
    <property type="molecule type" value="Genomic_DNA"/>
</dbReference>
<reference evidence="1" key="1">
    <citation type="submission" date="2023-06" db="EMBL/GenBank/DDBJ databases">
        <title>Genome-scale phylogeny and comparative genomics of the fungal order Sordariales.</title>
        <authorList>
            <consortium name="Lawrence Berkeley National Laboratory"/>
            <person name="Hensen N."/>
            <person name="Bonometti L."/>
            <person name="Westerberg I."/>
            <person name="Brannstrom I.O."/>
            <person name="Guillou S."/>
            <person name="Cros-Aarteil S."/>
            <person name="Calhoun S."/>
            <person name="Haridas S."/>
            <person name="Kuo A."/>
            <person name="Mondo S."/>
            <person name="Pangilinan J."/>
            <person name="Riley R."/>
            <person name="Labutti K."/>
            <person name="Andreopoulos B."/>
            <person name="Lipzen A."/>
            <person name="Chen C."/>
            <person name="Yanf M."/>
            <person name="Daum C."/>
            <person name="Ng V."/>
            <person name="Clum A."/>
            <person name="Steindorff A."/>
            <person name="Ohm R."/>
            <person name="Martin F."/>
            <person name="Silar P."/>
            <person name="Natvig D."/>
            <person name="Lalanne C."/>
            <person name="Gautier V."/>
            <person name="Ament-Velasquez S.L."/>
            <person name="Kruys A."/>
            <person name="Hutchinson M.I."/>
            <person name="Powell A.J."/>
            <person name="Barry K."/>
            <person name="Miller A.N."/>
            <person name="Grigoriev I.V."/>
            <person name="Debuchy R."/>
            <person name="Gladieux P."/>
            <person name="Thoren M.H."/>
            <person name="Johannesson H."/>
        </authorList>
    </citation>
    <scope>NUCLEOTIDE SEQUENCE</scope>
    <source>
        <strain evidence="1">SMH4607-1</strain>
    </source>
</reference>
<evidence type="ECO:0000313" key="2">
    <source>
        <dbReference type="Proteomes" id="UP001172102"/>
    </source>
</evidence>
<gene>
    <name evidence="1" type="ORF">B0H67DRAFT_683183</name>
</gene>
<accession>A0AA40AFB8</accession>
<comment type="caution">
    <text evidence="1">The sequence shown here is derived from an EMBL/GenBank/DDBJ whole genome shotgun (WGS) entry which is preliminary data.</text>
</comment>
<evidence type="ECO:0000313" key="1">
    <source>
        <dbReference type="EMBL" id="KAK0714797.1"/>
    </source>
</evidence>
<name>A0AA40AFB8_9PEZI</name>
<dbReference type="AlphaFoldDB" id="A0AA40AFB8"/>
<dbReference type="Proteomes" id="UP001172102">
    <property type="component" value="Unassembled WGS sequence"/>
</dbReference>
<keyword evidence="2" id="KW-1185">Reference proteome</keyword>
<protein>
    <submittedName>
        <fullName evidence="1">Uncharacterized protein</fullName>
    </submittedName>
</protein>
<dbReference type="PANTHER" id="PTHR10039">
    <property type="entry name" value="AMELOGENIN"/>
    <property type="match status" value="1"/>
</dbReference>
<sequence>MLDQTPGALRSRLVYTFETKRRDIGEPGDHWHWHPGELQRFFELALPEVLKTRAVWPCVDALDECGKDNAIELIHTFESLCSRAFCLALHVERALEISPEHENRHDISIFVNDRLDKFDARTSLGIPNLITDRASGVFLWAYLVVKRVLDLEREGVGLKRIEAAVRAVPPELEDLYNELIRSMEPASLKLIQWICFATRPLTLSELRWAMAVEVNCPYGTLQECEGADEYVSDVDWICRYQYQGSQQHVTVVVGY</sequence>
<proteinExistence type="predicted"/>
<organism evidence="1 2">
    <name type="scientific">Lasiosphaeris hirsuta</name>
    <dbReference type="NCBI Taxonomy" id="260670"/>
    <lineage>
        <taxon>Eukaryota</taxon>
        <taxon>Fungi</taxon>
        <taxon>Dikarya</taxon>
        <taxon>Ascomycota</taxon>
        <taxon>Pezizomycotina</taxon>
        <taxon>Sordariomycetes</taxon>
        <taxon>Sordariomycetidae</taxon>
        <taxon>Sordariales</taxon>
        <taxon>Lasiosphaeriaceae</taxon>
        <taxon>Lasiosphaeris</taxon>
    </lineage>
</organism>